<feature type="region of interest" description="Disordered" evidence="6">
    <location>
        <begin position="2917"/>
        <end position="3041"/>
    </location>
</feature>
<feature type="domain" description="C2" evidence="8">
    <location>
        <begin position="435"/>
        <end position="561"/>
    </location>
</feature>
<name>A0A1I8HQU1_9PLAT</name>
<feature type="region of interest" description="Disordered" evidence="6">
    <location>
        <begin position="3074"/>
        <end position="3226"/>
    </location>
</feature>
<feature type="compositionally biased region" description="Polar residues" evidence="6">
    <location>
        <begin position="703"/>
        <end position="715"/>
    </location>
</feature>
<feature type="compositionally biased region" description="Basic and acidic residues" evidence="6">
    <location>
        <begin position="1713"/>
        <end position="1737"/>
    </location>
</feature>
<feature type="region of interest" description="Disordered" evidence="6">
    <location>
        <begin position="1609"/>
        <end position="1883"/>
    </location>
</feature>
<feature type="compositionally biased region" description="Basic and acidic residues" evidence="6">
    <location>
        <begin position="2233"/>
        <end position="2247"/>
    </location>
</feature>
<keyword evidence="9" id="KW-1185">Reference proteome</keyword>
<feature type="compositionally biased region" description="Low complexity" evidence="6">
    <location>
        <begin position="1796"/>
        <end position="1812"/>
    </location>
</feature>
<feature type="compositionally biased region" description="Polar residues" evidence="6">
    <location>
        <begin position="2985"/>
        <end position="3006"/>
    </location>
</feature>
<dbReference type="InterPro" id="IPR037721">
    <property type="entry name" value="Ferlin"/>
</dbReference>
<feature type="region of interest" description="Disordered" evidence="6">
    <location>
        <begin position="2655"/>
        <end position="2686"/>
    </location>
</feature>
<feature type="compositionally biased region" description="Low complexity" evidence="6">
    <location>
        <begin position="2351"/>
        <end position="2371"/>
    </location>
</feature>
<feature type="region of interest" description="Disordered" evidence="6">
    <location>
        <begin position="2848"/>
        <end position="2896"/>
    </location>
</feature>
<dbReference type="Gene3D" id="2.60.40.150">
    <property type="entry name" value="C2 domain"/>
    <property type="match status" value="3"/>
</dbReference>
<feature type="region of interest" description="Disordered" evidence="6">
    <location>
        <begin position="1908"/>
        <end position="2035"/>
    </location>
</feature>
<dbReference type="InterPro" id="IPR037724">
    <property type="entry name" value="C2E_Ferlin"/>
</dbReference>
<feature type="region of interest" description="Disordered" evidence="6">
    <location>
        <begin position="2090"/>
        <end position="2160"/>
    </location>
</feature>
<keyword evidence="5 7" id="KW-0472">Membrane</keyword>
<feature type="region of interest" description="Disordered" evidence="6">
    <location>
        <begin position="3488"/>
        <end position="3508"/>
    </location>
</feature>
<feature type="compositionally biased region" description="Pro residues" evidence="6">
    <location>
        <begin position="3379"/>
        <end position="3390"/>
    </location>
</feature>
<evidence type="ECO:0000313" key="9">
    <source>
        <dbReference type="Proteomes" id="UP000095280"/>
    </source>
</evidence>
<feature type="compositionally biased region" description="Basic residues" evidence="6">
    <location>
        <begin position="2795"/>
        <end position="2811"/>
    </location>
</feature>
<dbReference type="InterPro" id="IPR000008">
    <property type="entry name" value="C2_dom"/>
</dbReference>
<feature type="compositionally biased region" description="Basic and acidic residues" evidence="6">
    <location>
        <begin position="2324"/>
        <end position="2350"/>
    </location>
</feature>
<feature type="domain" description="C2" evidence="8">
    <location>
        <begin position="1273"/>
        <end position="1423"/>
    </location>
</feature>
<feature type="compositionally biased region" description="Polar residues" evidence="6">
    <location>
        <begin position="1674"/>
        <end position="1683"/>
    </location>
</feature>
<feature type="compositionally biased region" description="Low complexity" evidence="6">
    <location>
        <begin position="1914"/>
        <end position="1936"/>
    </location>
</feature>
<feature type="compositionally biased region" description="Polar residues" evidence="6">
    <location>
        <begin position="3489"/>
        <end position="3499"/>
    </location>
</feature>
<feature type="compositionally biased region" description="Low complexity" evidence="6">
    <location>
        <begin position="725"/>
        <end position="740"/>
    </location>
</feature>
<feature type="compositionally biased region" description="Low complexity" evidence="6">
    <location>
        <begin position="2108"/>
        <end position="2118"/>
    </location>
</feature>
<feature type="compositionally biased region" description="Low complexity" evidence="6">
    <location>
        <begin position="2670"/>
        <end position="2679"/>
    </location>
</feature>
<feature type="compositionally biased region" description="Polar residues" evidence="6">
    <location>
        <begin position="1692"/>
        <end position="1701"/>
    </location>
</feature>
<feature type="compositionally biased region" description="Polar residues" evidence="6">
    <location>
        <begin position="2092"/>
        <end position="2107"/>
    </location>
</feature>
<feature type="compositionally biased region" description="Polar residues" evidence="6">
    <location>
        <begin position="1752"/>
        <end position="1762"/>
    </location>
</feature>
<reference evidence="10" key="1">
    <citation type="submission" date="2016-11" db="UniProtKB">
        <authorList>
            <consortium name="WormBaseParasite"/>
        </authorList>
    </citation>
    <scope>IDENTIFICATION</scope>
</reference>
<protein>
    <submittedName>
        <fullName evidence="10">C2 domain-containing protein</fullName>
    </submittedName>
</protein>
<evidence type="ECO:0000256" key="6">
    <source>
        <dbReference type="SAM" id="MobiDB-lite"/>
    </source>
</evidence>
<evidence type="ECO:0000256" key="5">
    <source>
        <dbReference type="ARBA" id="ARBA00023136"/>
    </source>
</evidence>
<feature type="compositionally biased region" description="Basic and acidic residues" evidence="6">
    <location>
        <begin position="2186"/>
        <end position="2198"/>
    </location>
</feature>
<feature type="compositionally biased region" description="Low complexity" evidence="6">
    <location>
        <begin position="1966"/>
        <end position="1983"/>
    </location>
</feature>
<feature type="compositionally biased region" description="Basic and acidic residues" evidence="6">
    <location>
        <begin position="3277"/>
        <end position="3291"/>
    </location>
</feature>
<feature type="compositionally biased region" description="Polar residues" evidence="6">
    <location>
        <begin position="1813"/>
        <end position="1837"/>
    </location>
</feature>
<feature type="compositionally biased region" description="Basic and acidic residues" evidence="6">
    <location>
        <begin position="2516"/>
        <end position="2525"/>
    </location>
</feature>
<feature type="compositionally biased region" description="Basic and acidic residues" evidence="6">
    <location>
        <begin position="2263"/>
        <end position="2276"/>
    </location>
</feature>
<feature type="compositionally biased region" description="Basic and acidic residues" evidence="6">
    <location>
        <begin position="1763"/>
        <end position="1780"/>
    </location>
</feature>
<dbReference type="GO" id="GO:0007009">
    <property type="term" value="P:plasma membrane organization"/>
    <property type="evidence" value="ECO:0007669"/>
    <property type="project" value="TreeGrafter"/>
</dbReference>
<feature type="compositionally biased region" description="Basic residues" evidence="6">
    <location>
        <begin position="2711"/>
        <end position="2723"/>
    </location>
</feature>
<dbReference type="CDD" id="cd04037">
    <property type="entry name" value="C2E_Ferlin"/>
    <property type="match status" value="1"/>
</dbReference>
<evidence type="ECO:0000313" key="10">
    <source>
        <dbReference type="WBParaSite" id="maker-uti_cns_0007474-snap-gene-0.8-mRNA-1"/>
    </source>
</evidence>
<dbReference type="WBParaSite" id="maker-uti_cns_0007474-snap-gene-0.8-mRNA-1">
    <property type="protein sequence ID" value="maker-uti_cns_0007474-snap-gene-0.8-mRNA-1"/>
    <property type="gene ID" value="maker-uti_cns_0007474-snap-gene-0.8"/>
</dbReference>
<feature type="region of interest" description="Disordered" evidence="6">
    <location>
        <begin position="894"/>
        <end position="922"/>
    </location>
</feature>
<feature type="region of interest" description="Disordered" evidence="6">
    <location>
        <begin position="3277"/>
        <end position="3301"/>
    </location>
</feature>
<feature type="compositionally biased region" description="Polar residues" evidence="6">
    <location>
        <begin position="1866"/>
        <end position="1876"/>
    </location>
</feature>
<feature type="compositionally biased region" description="Low complexity" evidence="6">
    <location>
        <begin position="2592"/>
        <end position="2604"/>
    </location>
</feature>
<feature type="compositionally biased region" description="Low complexity" evidence="6">
    <location>
        <begin position="2175"/>
        <end position="2185"/>
    </location>
</feature>
<evidence type="ECO:0000256" key="7">
    <source>
        <dbReference type="SAM" id="Phobius"/>
    </source>
</evidence>
<evidence type="ECO:0000256" key="4">
    <source>
        <dbReference type="ARBA" id="ARBA00022989"/>
    </source>
</evidence>
<sequence length="3715" mass="405375">PPANLRPLLGEPVRHPEELQLREHVPPKEELNHGMGEGVAYRGRLLMAIKTEIKQAGGVGGGGGSKAGARVVSAAQVPEAVTGRKEDYLLAGILFDAGAIDADIGKKGKLLTFELSIAGEDSDAELEGAQNRRLLAGGTAVAKEKLRGQRHQWCRSQSRPLMPLPAHEDYYHVPFMERKPCLYIRFGHEDHRQRMLIANILDRLCSEFESGIEEAQELVSREKRGAPSRLRDALRRLSGAIPTASTTVRTVCHGTRAGPRTRLDQRRELAVRLALEKARVKSGALARQLRRHCAKAATNSSGGSASSLRGHLRDCRALARRIRELAEEPQHALPDVFVWLLAQDGGGGGGGQRQRRRQQQRLAFARLPARQVLQAAGEHETGRDCGRKARTKGAGQSGWTLQCQLKLLLWLGPFREAATSLWPAVPAGYLGDPMRRRRPPSELVYGERTVLEFRAYVFMARNLIGSDESGLSDAFARVVIGDQVVSTHVIPESLSPVWDRTLSVTPLIIYLNEVDVLNHPPVVVVEVFDDDTILNAGELLASFELVQLDANGRTPDFVESLEQIRVASANIPRGSSGRGDHSDATVQSHHLPVPPSVRPQLAPYRIEVLFWGVRDLARVQLQSVDSPRIEVEFGGVELKPNFPRNLKCLDLMLPVNRWYWPPLMFQCEDSRQFGRTVLVGNHVVPSVLKYIRKDKSERRDKSGTVSSVAASNNIGNRKHWKDQLTAAKTAKTPTAASSAAGVDNPSFIPEPETEPEVLAGHPAGTADPPGTSQAAQAALPAITAEAAGSEVGQSSEARTLDLAAENGQGTIPGTAMDLKLPQKKLPPSREDLLEMDWWGRFYAAIDNLDDETDPESDSDTDEDILRDIDVEIRSEGDPAAEDNIVDIPVEEVKVDKKKQKKAEKKAKKLRKKRQKLLKKKKRKERRFRLPFGERKDARAAYLAEKHEDDDEQQGGRPHGEDNGWVSQMKLYHQPLEAVRDFGGFSHAFHTFPLYRGKQEDDDAPPESRAVGIFKGNLCVYQISQAEFEAPEPTLPSLFTLHKDLPSNNPVSVLVRVYIVRCVDLHPADPNGKSDPYLILRLGNTTINEKENYIPKQLNPVFGKCFELEAKFPQDSGLQLLVMDWDLLSGDDLIGETRIDLENRLYSRHRATCGLPIEYSTFGYNRWRDQQLPSTILARLCRENELDPPKYEPAYSRVTVDGRTFYEHSEVEDEAGNKTQSNEPLALKVLNNWDQVTGVALVPEHVESRPLFSPEKPGIEQGRVEMWVDLFPTELGSPPPQVDISPRQPVAYELRVIIWDTAEVKLDETDLSGASCSDIFVKGWMKGLGIDEQVTDVHYRSLTGEGNFNWRFIFQFEYLKAEDKIVYKVKDSPFAIDEEERKAPCQLHLQVWDADIVSADDFLGGLDLRLSRLPRGAKSAKACGAFQLERDSGVRAISIFRNRRCRGWWPFIGESEDEPGEQELGGKVDAELQLLTAAEAEANPAGLGRSEPQPLPEPNRPETSFNFLLSPLKALKFLIWDPYKWYLLWAVIIILLAAFLVLFMYSAPGYAAKRLLGLDAVQLFELSMTPPRTPKIMMIVDLEFFRFEGGENAVQSSSRTDSVQTVVAAVPKPGHHGRQPSSANNTQQRTGKSDPDRPSSANNTQQRTGKSDPDRPSSANNTQQRTGKSDPDRPSSANNTQQRTGKSDPDRPSSANNTQQRAGKSDPDTNAPKECGDFDQRQESRSSRKTTTDNRDSGETAAPAVPDLGQMKQLDSANNTQQPPRDKPNSAETSTQRKEPPHNQQRPKKSGRLMESAPAQLLEPQPEQQQQEQTMPSSTLQQQKPSGASGSEPANQNAPPFRRGATAQQQQKPPTPQRPLPALPSDEYSQTYANSKTHNAEMLPGQKVLHHLQLKSRLLHADILRFEADNHLPLPTSKKAAAAASKKQSKQPQPTQKFFDKPKAPARSVAEMEAELFGLNKPTTGAQQSKSGKQQQQRSSVQRPSQPPPPVTPPPPPPQSPPPPPPPSNQPTQPLPPPQPQGISDDEGVYEEPIKLFKPMDKPYHVDSAPKKEAMRPKLVYTEILSQSPLLTVIEESGVPACMRFLSPEPGSHGNNSSFVSEVPVSNNAAAGKKQAPAKKVPPPPAAKGMGVATVAAETAEPGTKLEDAKAATVEQSVPDAGLKKVVEEAADAEACAASKEPAAAQKDAKATKSDKKAGENPSKSNLQGKKAIKDAGKNQKNAKKSAAAPAGNKDGKKQAKAVKEAATDAKAAPSAPADAAEAAEPKPSEPEQKDDTAGAPKDAATEPTDPKPDNTDEELKEAEAAAKPVSEEDAAPTQDSGAKSAEKATDPEKSAAAAKDAKKSAKDSKAKAATPAKNLNGGKNAQNAKAAPTVKNADKKAAKSGAKNVAKNQSAVPVKNEAKGQATKAKLPQVPNKAPEAPEPAITTSNAHVALINSSETETFDAASSDSAEPMVAAARRLAARQAKGECTDFEHFANTAAAAPVDGLGEKLAPPLVAIKDSPPSGSSQHQQPGDVKEPVRETDDPSSTVAEQSEQLQAAGSSSDTENPSQQASEEVEVIEEIVEEEVEEEETLSADSASQTVDVADDEPTSQQSTVESVTSEMLEDAFCQSVESQDQEQQRGEERQRLARIKAEAVAAVCKFFAKKRETAATAAVAENSKTATEPSVQQTRVQQKQQASLESSCPMHVQISEKALELFELLETAFNQRKKLRQQQQRHRRQQQGSTATSLKNSANSSAATASAECSLHGDERRQQSHRRRGRRHVDSDGLEDDDASRSAASATLSEAVIQEKQRKKKKKKRMMQRKQRRKPPENDPGCFSFFCSVAKKQNLFRVDTTVTDSSLRTANVSSLTEDGARRRRTSAETDSDFISSSFSGSLPQQKQQQQQQQQQRPSECKLATEAAVVAAAAAAVHGDSCLTSQARSRPAASDDDSSMLLLYPRPSPSISSSPPVICPINAKQQRPRGGPSESDTLWNFESKPEKQQTALSKGSQSENQGASIQNKAAGQDVEAARNATPKDGKVPKSSLTQPRSAEATAERPKVDLTAIGCESLDPVFAVLSLLPAPEDTFLSSECNPPAKRSPDSTEIDAVSAATSCPEDSISPPESPKTRTNRAPPRPVASTAVAGKRPASVRQWQPDCSILPVGRHPPTRLRPRLSPQDSQSPPPAAHQELQERQEPHSESTLSTTAVVVSADVCSTSPRSDNAWATPPTIVGSDSGSDEDQDEVTLVESTVPLESLSRLSRVSPTPLYAQSDLIRDPELLSVLHTMRMPWPHAHPDDAPMHRDDDLATKSPQASAEPRLLPKRLQIIAELQAESRRILAASKAAEPSDAEISLPTAADLRDASAGAATAAVVGSTETPLIQRRERLRRRLKRGPEAPPSPPPPMPPRLRRKAPLRPEARPAAAADDGLERPELLLRCGFRDRAFKQSSPQQRVQATLFLGSNVQYPISGKVRTELGVVSARSSSRIKKATKMFMPSCVLAGDSGGSQKITQVQDPNSRKHTWVSKGKNSISTGQVLLNSACGIHNTVPSEYTTTRAIRFSSNLSSAKLCRRMSGVHTSSRIWMIARPNSMVIRSLLFITGLPSNPTSLYLDTSLWIRARRELTPAAEIGEAKIRRRRPRDAANPAERLGASPAAGRCRTAVATSSLRRPEAPVVVVTDRPRARSSSYVLSLSWPEDAFSSTWTVVMQRHCARQPGGSRFRRRIAVMGRRSY</sequence>
<keyword evidence="3" id="KW-0677">Repeat</keyword>
<feature type="compositionally biased region" description="Polar residues" evidence="6">
    <location>
        <begin position="1656"/>
        <end position="1665"/>
    </location>
</feature>
<keyword evidence="2 7" id="KW-0812">Transmembrane</keyword>
<dbReference type="CDD" id="cd08374">
    <property type="entry name" value="C2F_Ferlin"/>
    <property type="match status" value="1"/>
</dbReference>
<feature type="compositionally biased region" description="Basic and acidic residues" evidence="6">
    <location>
        <begin position="3173"/>
        <end position="3182"/>
    </location>
</feature>
<proteinExistence type="predicted"/>
<comment type="subcellular location">
    <subcellularLocation>
        <location evidence="1">Membrane</location>
        <topology evidence="1">Single-pass membrane protein</topology>
    </subcellularLocation>
</comment>
<dbReference type="GO" id="GO:0016020">
    <property type="term" value="C:membrane"/>
    <property type="evidence" value="ECO:0007669"/>
    <property type="project" value="UniProtKB-SubCell"/>
</dbReference>
<dbReference type="InterPro" id="IPR035892">
    <property type="entry name" value="C2_domain_sf"/>
</dbReference>
<feature type="domain" description="C2" evidence="8">
    <location>
        <begin position="1032"/>
        <end position="1153"/>
    </location>
</feature>
<dbReference type="PANTHER" id="PTHR12546">
    <property type="entry name" value="FER-1-LIKE"/>
    <property type="match status" value="1"/>
</dbReference>
<feature type="region of interest" description="Disordered" evidence="6">
    <location>
        <begin position="3372"/>
        <end position="3411"/>
    </location>
</feature>
<dbReference type="Pfam" id="PF08150">
    <property type="entry name" value="FerB"/>
    <property type="match status" value="1"/>
</dbReference>
<feature type="region of interest" description="Disordered" evidence="6">
    <location>
        <begin position="2711"/>
        <end position="2820"/>
    </location>
</feature>
<feature type="compositionally biased region" description="Low complexity" evidence="6">
    <location>
        <begin position="2503"/>
        <end position="2515"/>
    </location>
</feature>
<evidence type="ECO:0000256" key="2">
    <source>
        <dbReference type="ARBA" id="ARBA00022692"/>
    </source>
</evidence>
<dbReference type="InterPro" id="IPR055072">
    <property type="entry name" value="Ferlin_DSRM"/>
</dbReference>
<feature type="compositionally biased region" description="Basic residues" evidence="6">
    <location>
        <begin position="895"/>
        <end position="922"/>
    </location>
</feature>
<feature type="compositionally biased region" description="Low complexity" evidence="6">
    <location>
        <begin position="2248"/>
        <end position="2262"/>
    </location>
</feature>
<feature type="compositionally biased region" description="Basic and acidic residues" evidence="6">
    <location>
        <begin position="2620"/>
        <end position="2629"/>
    </location>
</feature>
<dbReference type="SMART" id="SM00239">
    <property type="entry name" value="C2"/>
    <property type="match status" value="3"/>
</dbReference>
<evidence type="ECO:0000259" key="8">
    <source>
        <dbReference type="PROSITE" id="PS50004"/>
    </source>
</evidence>
<feature type="compositionally biased region" description="Polar residues" evidence="6">
    <location>
        <begin position="2660"/>
        <end position="2669"/>
    </location>
</feature>
<feature type="region of interest" description="Disordered" evidence="6">
    <location>
        <begin position="944"/>
        <end position="963"/>
    </location>
</feature>
<feature type="compositionally biased region" description="Low complexity" evidence="6">
    <location>
        <begin position="2870"/>
        <end position="2893"/>
    </location>
</feature>
<dbReference type="Pfam" id="PF16165">
    <property type="entry name" value="Ferlin_C"/>
    <property type="match status" value="1"/>
</dbReference>
<dbReference type="Pfam" id="PF22901">
    <property type="entry name" value="dsrm_Ferlin"/>
    <property type="match status" value="1"/>
</dbReference>
<dbReference type="SUPFAM" id="SSF49562">
    <property type="entry name" value="C2 domain (Calcium/lipid-binding domain, CaLB)"/>
    <property type="match status" value="3"/>
</dbReference>
<feature type="compositionally biased region" description="Polar residues" evidence="6">
    <location>
        <begin position="1618"/>
        <end position="1629"/>
    </location>
</feature>
<feature type="compositionally biased region" description="Polar residues" evidence="6">
    <location>
        <begin position="3183"/>
        <end position="3204"/>
    </location>
</feature>
<organism evidence="9 10">
    <name type="scientific">Macrostomum lignano</name>
    <dbReference type="NCBI Taxonomy" id="282301"/>
    <lineage>
        <taxon>Eukaryota</taxon>
        <taxon>Metazoa</taxon>
        <taxon>Spiralia</taxon>
        <taxon>Lophotrochozoa</taxon>
        <taxon>Platyhelminthes</taxon>
        <taxon>Rhabditophora</taxon>
        <taxon>Macrostomorpha</taxon>
        <taxon>Macrostomida</taxon>
        <taxon>Macrostomidae</taxon>
        <taxon>Macrostomum</taxon>
    </lineage>
</organism>
<accession>A0A1I8HQU1</accession>
<dbReference type="SMART" id="SM01201">
    <property type="entry name" value="FerB"/>
    <property type="match status" value="1"/>
</dbReference>
<feature type="region of interest" description="Disordered" evidence="6">
    <location>
        <begin position="698"/>
        <end position="777"/>
    </location>
</feature>
<feature type="region of interest" description="Disordered" evidence="6">
    <location>
        <begin position="3618"/>
        <end position="3638"/>
    </location>
</feature>
<feature type="region of interest" description="Disordered" evidence="6">
    <location>
        <begin position="2495"/>
        <end position="2629"/>
    </location>
</feature>
<dbReference type="InterPro" id="IPR012561">
    <property type="entry name" value="Ferlin_B-domain"/>
</dbReference>
<feature type="compositionally biased region" description="Low complexity" evidence="6">
    <location>
        <begin position="2946"/>
        <end position="2958"/>
    </location>
</feature>
<dbReference type="PANTHER" id="PTHR12546:SF60">
    <property type="entry name" value="MISFIRE, ISOFORM F"/>
    <property type="match status" value="1"/>
</dbReference>
<feature type="compositionally biased region" description="Pro residues" evidence="6">
    <location>
        <begin position="1984"/>
        <end position="2019"/>
    </location>
</feature>
<feature type="compositionally biased region" description="Low complexity" evidence="6">
    <location>
        <begin position="2724"/>
        <end position="2745"/>
    </location>
</feature>
<dbReference type="Pfam" id="PF00168">
    <property type="entry name" value="C2"/>
    <property type="match status" value="2"/>
</dbReference>
<feature type="transmembrane region" description="Helical" evidence="7">
    <location>
        <begin position="1524"/>
        <end position="1544"/>
    </location>
</feature>
<feature type="region of interest" description="Disordered" evidence="6">
    <location>
        <begin position="2175"/>
        <end position="2426"/>
    </location>
</feature>
<feature type="compositionally biased region" description="Polar residues" evidence="6">
    <location>
        <begin position="1638"/>
        <end position="1647"/>
    </location>
</feature>
<dbReference type="Proteomes" id="UP000095280">
    <property type="component" value="Unplaced"/>
</dbReference>
<evidence type="ECO:0000256" key="1">
    <source>
        <dbReference type="ARBA" id="ARBA00004167"/>
    </source>
</evidence>
<dbReference type="PROSITE" id="PS50004">
    <property type="entry name" value="C2"/>
    <property type="match status" value="3"/>
</dbReference>
<feature type="compositionally biased region" description="Polar residues" evidence="6">
    <location>
        <begin position="2527"/>
        <end position="2555"/>
    </location>
</feature>
<feature type="compositionally biased region" description="Acidic residues" evidence="6">
    <location>
        <begin position="2556"/>
        <end position="2575"/>
    </location>
</feature>
<dbReference type="InterPro" id="IPR037725">
    <property type="entry name" value="C2F_Ferlin"/>
</dbReference>
<dbReference type="InterPro" id="IPR032362">
    <property type="entry name" value="Ferlin_C"/>
</dbReference>
<feature type="compositionally biased region" description="Pro residues" evidence="6">
    <location>
        <begin position="1852"/>
        <end position="1861"/>
    </location>
</feature>
<keyword evidence="4 7" id="KW-1133">Transmembrane helix</keyword>
<evidence type="ECO:0000256" key="3">
    <source>
        <dbReference type="ARBA" id="ARBA00022737"/>
    </source>
</evidence>